<dbReference type="CDD" id="cd10787">
    <property type="entry name" value="LamB_YcsF_like"/>
    <property type="match status" value="1"/>
</dbReference>
<comment type="similarity">
    <text evidence="1">Belongs to the LamB/PxpA family.</text>
</comment>
<evidence type="ECO:0000256" key="1">
    <source>
        <dbReference type="HAMAP-Rule" id="MF_00691"/>
    </source>
</evidence>
<accession>A0A7C4RTY7</accession>
<comment type="function">
    <text evidence="1">Catalyzes the cleavage of 5-oxoproline to form L-glutamate coupled to the hydrolysis of ATP to ADP and inorganic phosphate.</text>
</comment>
<name>A0A7C4RTY7_9BACT</name>
<dbReference type="NCBIfam" id="NF003814">
    <property type="entry name" value="PRK05406.1-3"/>
    <property type="match status" value="1"/>
</dbReference>
<keyword evidence="1 2" id="KW-0378">Hydrolase</keyword>
<dbReference type="PANTHER" id="PTHR30292">
    <property type="entry name" value="UNCHARACTERIZED PROTEIN YBGL-RELATED"/>
    <property type="match status" value="1"/>
</dbReference>
<gene>
    <name evidence="1 2" type="primary">pxpA</name>
    <name evidence="2" type="ORF">ENS29_14200</name>
</gene>
<sequence length="260" mass="28012">MYIDLNCDMGESFGAWRMGDDERMMAHITSANIACGFHAGDPMVMQKTVRLAVETGVGVGAHPGFPDLVGFGRRNLQTSPGEIKAMMIYQIGALAAFAQAEGARIQHVKPHGALYNMAADNEAVADEVVQAVYSVNPEWILVTQPGCVLAELAERKGLRVAREVFPDRAYLENGRLAPRSMSGAVIHDLDTVKSRIVRLVQEGVMEAITGKSISLQADTLCIHGDTPGAVDLAALIRRELMQNGIVVMPMEGILKGKTPS</sequence>
<dbReference type="NCBIfam" id="NF003816">
    <property type="entry name" value="PRK05406.1-5"/>
    <property type="match status" value="1"/>
</dbReference>
<dbReference type="AlphaFoldDB" id="A0A7C4RTY7"/>
<dbReference type="EMBL" id="DSUH01000324">
    <property type="protein sequence ID" value="HGU33980.1"/>
    <property type="molecule type" value="Genomic_DNA"/>
</dbReference>
<dbReference type="PANTHER" id="PTHR30292:SF0">
    <property type="entry name" value="5-OXOPROLINASE SUBUNIT A"/>
    <property type="match status" value="1"/>
</dbReference>
<comment type="caution">
    <text evidence="2">The sequence shown here is derived from an EMBL/GenBank/DDBJ whole genome shotgun (WGS) entry which is preliminary data.</text>
</comment>
<dbReference type="InterPro" id="IPR005501">
    <property type="entry name" value="LamB/YcsF/PxpA-like"/>
</dbReference>
<comment type="subunit">
    <text evidence="1">Forms a complex composed of PxpA, PxpB and PxpC.</text>
</comment>
<evidence type="ECO:0000313" key="2">
    <source>
        <dbReference type="EMBL" id="HGU33980.1"/>
    </source>
</evidence>
<keyword evidence="1" id="KW-0547">Nucleotide-binding</keyword>
<comment type="catalytic activity">
    <reaction evidence="1">
        <text>5-oxo-L-proline + ATP + 2 H2O = L-glutamate + ADP + phosphate + H(+)</text>
        <dbReference type="Rhea" id="RHEA:10348"/>
        <dbReference type="ChEBI" id="CHEBI:15377"/>
        <dbReference type="ChEBI" id="CHEBI:15378"/>
        <dbReference type="ChEBI" id="CHEBI:29985"/>
        <dbReference type="ChEBI" id="CHEBI:30616"/>
        <dbReference type="ChEBI" id="CHEBI:43474"/>
        <dbReference type="ChEBI" id="CHEBI:58402"/>
        <dbReference type="ChEBI" id="CHEBI:456216"/>
        <dbReference type="EC" id="3.5.2.9"/>
    </reaction>
</comment>
<dbReference type="GO" id="GO:0005524">
    <property type="term" value="F:ATP binding"/>
    <property type="evidence" value="ECO:0007669"/>
    <property type="project" value="UniProtKB-UniRule"/>
</dbReference>
<keyword evidence="1" id="KW-0067">ATP-binding</keyword>
<dbReference type="GO" id="GO:0005975">
    <property type="term" value="P:carbohydrate metabolic process"/>
    <property type="evidence" value="ECO:0007669"/>
    <property type="project" value="InterPro"/>
</dbReference>
<dbReference type="Pfam" id="PF03746">
    <property type="entry name" value="LamB_YcsF"/>
    <property type="match status" value="1"/>
</dbReference>
<protein>
    <recommendedName>
        <fullName evidence="1">5-oxoprolinase subunit A</fullName>
        <shortName evidence="1">5-OPase subunit A</shortName>
        <ecNumber evidence="1">3.5.2.9</ecNumber>
    </recommendedName>
    <alternativeName>
        <fullName evidence="1">5-oxoprolinase (ATP-hydrolyzing) subunit A</fullName>
    </alternativeName>
</protein>
<organism evidence="2">
    <name type="scientific">Desulfatirhabdium butyrativorans</name>
    <dbReference type="NCBI Taxonomy" id="340467"/>
    <lineage>
        <taxon>Bacteria</taxon>
        <taxon>Pseudomonadati</taxon>
        <taxon>Thermodesulfobacteriota</taxon>
        <taxon>Desulfobacteria</taxon>
        <taxon>Desulfobacterales</taxon>
        <taxon>Desulfatirhabdiaceae</taxon>
        <taxon>Desulfatirhabdium</taxon>
    </lineage>
</organism>
<dbReference type="SUPFAM" id="SSF88713">
    <property type="entry name" value="Glycoside hydrolase/deacetylase"/>
    <property type="match status" value="1"/>
</dbReference>
<reference evidence="2" key="1">
    <citation type="journal article" date="2020" name="mSystems">
        <title>Genome- and Community-Level Interaction Insights into Carbon Utilization and Element Cycling Functions of Hydrothermarchaeota in Hydrothermal Sediment.</title>
        <authorList>
            <person name="Zhou Z."/>
            <person name="Liu Y."/>
            <person name="Xu W."/>
            <person name="Pan J."/>
            <person name="Luo Z.H."/>
            <person name="Li M."/>
        </authorList>
    </citation>
    <scope>NUCLEOTIDE SEQUENCE [LARGE SCALE GENOMIC DNA]</scope>
    <source>
        <strain evidence="2">SpSt-477</strain>
    </source>
</reference>
<dbReference type="GO" id="GO:0017168">
    <property type="term" value="F:5-oxoprolinase (ATP-hydrolyzing) activity"/>
    <property type="evidence" value="ECO:0007669"/>
    <property type="project" value="UniProtKB-UniRule"/>
</dbReference>
<dbReference type="InterPro" id="IPR011330">
    <property type="entry name" value="Glyco_hydro/deAcase_b/a-brl"/>
</dbReference>
<dbReference type="Gene3D" id="3.20.20.370">
    <property type="entry name" value="Glycoside hydrolase/deacetylase"/>
    <property type="match status" value="1"/>
</dbReference>
<proteinExistence type="inferred from homology"/>
<dbReference type="EC" id="3.5.2.9" evidence="1"/>
<dbReference type="HAMAP" id="MF_00691">
    <property type="entry name" value="PxpA"/>
    <property type="match status" value="1"/>
</dbReference>